<reference evidence="4" key="1">
    <citation type="journal article" date="2014" name="Int. J. Syst. Evol. Microbiol.">
        <title>Complete genome sequence of Corynebacterium casei LMG S-19264T (=DSM 44701T), isolated from a smear-ripened cheese.</title>
        <authorList>
            <consortium name="US DOE Joint Genome Institute (JGI-PGF)"/>
            <person name="Walter F."/>
            <person name="Albersmeier A."/>
            <person name="Kalinowski J."/>
            <person name="Ruckert C."/>
        </authorList>
    </citation>
    <scope>NUCLEOTIDE SEQUENCE</scope>
    <source>
        <strain evidence="4">VKM B-2347</strain>
    </source>
</reference>
<proteinExistence type="predicted"/>
<accession>A0A9W6MVY5</accession>
<dbReference type="InterPro" id="IPR029069">
    <property type="entry name" value="HotDog_dom_sf"/>
</dbReference>
<name>A0A9W6MVY5_9HYPH</name>
<dbReference type="Pfam" id="PF03061">
    <property type="entry name" value="4HBT"/>
    <property type="match status" value="1"/>
</dbReference>
<keyword evidence="5" id="KW-1185">Reference proteome</keyword>
<reference evidence="4" key="2">
    <citation type="submission" date="2023-01" db="EMBL/GenBank/DDBJ databases">
        <authorList>
            <person name="Sun Q."/>
            <person name="Evtushenko L."/>
        </authorList>
    </citation>
    <scope>NUCLEOTIDE SEQUENCE</scope>
    <source>
        <strain evidence="4">VKM B-2347</strain>
    </source>
</reference>
<dbReference type="NCBIfam" id="TIGR00369">
    <property type="entry name" value="unchar_dom_1"/>
    <property type="match status" value="1"/>
</dbReference>
<protein>
    <submittedName>
        <fullName evidence="4">Thioesterase</fullName>
    </submittedName>
</protein>
<evidence type="ECO:0000313" key="5">
    <source>
        <dbReference type="Proteomes" id="UP001143372"/>
    </source>
</evidence>
<keyword evidence="2" id="KW-0812">Transmembrane</keyword>
<dbReference type="AlphaFoldDB" id="A0A9W6MVY5"/>
<dbReference type="EMBL" id="BSFI01000007">
    <property type="protein sequence ID" value="GLK68275.1"/>
    <property type="molecule type" value="Genomic_DNA"/>
</dbReference>
<dbReference type="GO" id="GO:0061522">
    <property type="term" value="F:1,4-dihydroxy-2-naphthoyl-CoA thioesterase activity"/>
    <property type="evidence" value="ECO:0007669"/>
    <property type="project" value="TreeGrafter"/>
</dbReference>
<gene>
    <name evidence="4" type="ORF">GCM10008179_19130</name>
</gene>
<keyword evidence="2" id="KW-1133">Transmembrane helix</keyword>
<keyword evidence="2" id="KW-0472">Membrane</keyword>
<dbReference type="Proteomes" id="UP001143372">
    <property type="component" value="Unassembled WGS sequence"/>
</dbReference>
<feature type="domain" description="Thioesterase" evidence="3">
    <location>
        <begin position="48"/>
        <end position="121"/>
    </location>
</feature>
<feature type="transmembrane region" description="Helical" evidence="2">
    <location>
        <begin position="62"/>
        <end position="85"/>
    </location>
</feature>
<dbReference type="InterPro" id="IPR003736">
    <property type="entry name" value="PAAI_dom"/>
</dbReference>
<evidence type="ECO:0000256" key="1">
    <source>
        <dbReference type="ARBA" id="ARBA00022801"/>
    </source>
</evidence>
<keyword evidence="1" id="KW-0378">Hydrolase</keyword>
<dbReference type="SUPFAM" id="SSF54637">
    <property type="entry name" value="Thioesterase/thiol ester dehydrase-isomerase"/>
    <property type="match status" value="1"/>
</dbReference>
<dbReference type="Gene3D" id="3.10.129.10">
    <property type="entry name" value="Hotdog Thioesterase"/>
    <property type="match status" value="1"/>
</dbReference>
<sequence length="138" mass="14905">MTLADVESFLDAEFPQIAHGGVTYVLEDVGYGSARMRLLFHERHLRPGGTLSGPSMMALADVALYVALLAAIGPVKLAVTTNLTINFLRKPEPRDLVANCRYLKVGRSLAVGEADLVQDGSDERVAHVVATYSIPPRT</sequence>
<dbReference type="RefSeq" id="WP_271168494.1">
    <property type="nucleotide sequence ID" value="NZ_BSFI01000007.1"/>
</dbReference>
<dbReference type="CDD" id="cd03443">
    <property type="entry name" value="PaaI_thioesterase"/>
    <property type="match status" value="1"/>
</dbReference>
<evidence type="ECO:0000259" key="3">
    <source>
        <dbReference type="Pfam" id="PF03061"/>
    </source>
</evidence>
<dbReference type="PANTHER" id="PTHR43240">
    <property type="entry name" value="1,4-DIHYDROXY-2-NAPHTHOYL-COA THIOESTERASE 1"/>
    <property type="match status" value="1"/>
</dbReference>
<dbReference type="InterPro" id="IPR006683">
    <property type="entry name" value="Thioestr_dom"/>
</dbReference>
<evidence type="ECO:0000313" key="4">
    <source>
        <dbReference type="EMBL" id="GLK68275.1"/>
    </source>
</evidence>
<comment type="caution">
    <text evidence="4">The sequence shown here is derived from an EMBL/GenBank/DDBJ whole genome shotgun (WGS) entry which is preliminary data.</text>
</comment>
<evidence type="ECO:0000256" key="2">
    <source>
        <dbReference type="SAM" id="Phobius"/>
    </source>
</evidence>
<dbReference type="PANTHER" id="PTHR43240:SF10">
    <property type="entry name" value="BLL4964 PROTEIN"/>
    <property type="match status" value="1"/>
</dbReference>
<dbReference type="GO" id="GO:0005829">
    <property type="term" value="C:cytosol"/>
    <property type="evidence" value="ECO:0007669"/>
    <property type="project" value="TreeGrafter"/>
</dbReference>
<organism evidence="4 5">
    <name type="scientific">Hansschlegelia plantiphila</name>
    <dbReference type="NCBI Taxonomy" id="374655"/>
    <lineage>
        <taxon>Bacteria</taxon>
        <taxon>Pseudomonadati</taxon>
        <taxon>Pseudomonadota</taxon>
        <taxon>Alphaproteobacteria</taxon>
        <taxon>Hyphomicrobiales</taxon>
        <taxon>Methylopilaceae</taxon>
        <taxon>Hansschlegelia</taxon>
    </lineage>
</organism>